<comment type="subunit">
    <text evidence="3">Homohexamer. Dimer of a homotrimer.</text>
</comment>
<protein>
    <recommendedName>
        <fullName evidence="3">Purine nucleoside phosphorylase</fullName>
        <shortName evidence="3">PNP</shortName>
        <ecNumber evidence="3">2.4.2.1</ecNumber>
    </recommendedName>
</protein>
<dbReference type="UniPathway" id="UPA00606"/>
<keyword evidence="2 3" id="KW-0808">Transferase</keyword>
<keyword evidence="1 3" id="KW-0328">Glycosyltransferase</keyword>
<dbReference type="EMBL" id="JAAIUV010000018">
    <property type="protein sequence ID" value="NEX79507.1"/>
    <property type="molecule type" value="Genomic_DNA"/>
</dbReference>
<dbReference type="GO" id="GO:0005829">
    <property type="term" value="C:cytosol"/>
    <property type="evidence" value="ECO:0007669"/>
    <property type="project" value="TreeGrafter"/>
</dbReference>
<dbReference type="GO" id="GO:0019509">
    <property type="term" value="P:L-methionine salvage from methylthioadenosine"/>
    <property type="evidence" value="ECO:0007669"/>
    <property type="project" value="TreeGrafter"/>
</dbReference>
<sequence>MKIGVIGGTGFYDLLKEAEKIEVTTEFGVVPVFKGEHANKEVYFLPRHGENHHCLAHEVNYRANMLALKQLGVHHVLAMCAVGSLNPEIPVGHFALLDDFVDVTTNRVKTYGKYSVDISRPYDEELRQYFIEAARQTGIELTPKATYITVDGPRYETSAEIKLYRSWGMDVVGMTNGTEASLARELGIAYAVVTLATDMAAGMTDVAPDLEMHRSVVKNNKEKMIKLFLKTIELVETNGKSEAMLAYERAIEARKDKLAATKA</sequence>
<name>A0A6B3TV38_9BACI</name>
<comment type="function">
    <text evidence="3">Purine nucleoside phosphorylase involved in purine salvage.</text>
</comment>
<evidence type="ECO:0000256" key="2">
    <source>
        <dbReference type="ARBA" id="ARBA00022679"/>
    </source>
</evidence>
<feature type="binding site" evidence="3">
    <location>
        <begin position="198"/>
        <end position="200"/>
    </location>
    <ligand>
        <name>substrate</name>
    </ligand>
</feature>
<evidence type="ECO:0000259" key="4">
    <source>
        <dbReference type="Pfam" id="PF01048"/>
    </source>
</evidence>
<comment type="similarity">
    <text evidence="3">Belongs to the PNP/MTAP phosphorylase family. MTAP subfamily.</text>
</comment>
<feature type="binding site" evidence="3">
    <location>
        <begin position="47"/>
        <end position="48"/>
    </location>
    <ligand>
        <name>phosphate</name>
        <dbReference type="ChEBI" id="CHEBI:43474"/>
    </ligand>
</feature>
<gene>
    <name evidence="5" type="ORF">G4Z05_11620</name>
</gene>
<evidence type="ECO:0000256" key="1">
    <source>
        <dbReference type="ARBA" id="ARBA00022676"/>
    </source>
</evidence>
<organism evidence="5 6">
    <name type="scientific">Neobacillus thermocopriae</name>
    <dbReference type="NCBI Taxonomy" id="1215031"/>
    <lineage>
        <taxon>Bacteria</taxon>
        <taxon>Bacillati</taxon>
        <taxon>Bacillota</taxon>
        <taxon>Bacilli</taxon>
        <taxon>Bacillales</taxon>
        <taxon>Bacillaceae</taxon>
        <taxon>Neobacillus</taxon>
    </lineage>
</organism>
<dbReference type="Pfam" id="PF01048">
    <property type="entry name" value="PNP_UDP_1"/>
    <property type="match status" value="1"/>
</dbReference>
<dbReference type="Gene3D" id="3.40.50.1580">
    <property type="entry name" value="Nucleoside phosphorylase domain"/>
    <property type="match status" value="1"/>
</dbReference>
<dbReference type="PANTHER" id="PTHR42679">
    <property type="entry name" value="S-METHYL-5'-THIOADENOSINE PHOSPHORYLASE"/>
    <property type="match status" value="1"/>
</dbReference>
<dbReference type="HAMAP" id="MF_01963">
    <property type="entry name" value="MTAP"/>
    <property type="match status" value="1"/>
</dbReference>
<feature type="domain" description="Nucleoside phosphorylase" evidence="4">
    <location>
        <begin position="2"/>
        <end position="232"/>
    </location>
</feature>
<dbReference type="PANTHER" id="PTHR42679:SF2">
    <property type="entry name" value="S-METHYL-5'-THIOADENOSINE PHOSPHORYLASE"/>
    <property type="match status" value="1"/>
</dbReference>
<dbReference type="InterPro" id="IPR010044">
    <property type="entry name" value="MTAP"/>
</dbReference>
<dbReference type="Proteomes" id="UP000481621">
    <property type="component" value="Unassembled WGS sequence"/>
</dbReference>
<keyword evidence="3" id="KW-0660">Purine salvage</keyword>
<comment type="miscellaneous">
    <text evidence="3">Although this enzyme belongs to the family of MTA phosphorylases based on sequence homology, it lacks several conserved amino acids in the substrate binding pocket that confer specificity towards MTA.</text>
</comment>
<comment type="caution">
    <text evidence="3">Lacks conserved residue(s) required for the propagation of feature annotation.</text>
</comment>
<feature type="binding site" evidence="3">
    <location>
        <position position="175"/>
    </location>
    <ligand>
        <name>phosphate</name>
        <dbReference type="ChEBI" id="CHEBI:43474"/>
    </ligand>
</feature>
<evidence type="ECO:0000313" key="6">
    <source>
        <dbReference type="Proteomes" id="UP000481621"/>
    </source>
</evidence>
<dbReference type="GO" id="GO:0006166">
    <property type="term" value="P:purine ribonucleoside salvage"/>
    <property type="evidence" value="ECO:0007669"/>
    <property type="project" value="UniProtKB-UniRule"/>
</dbReference>
<dbReference type="CDD" id="cd09010">
    <property type="entry name" value="MTAP_SsMTAPII_like_MTIP"/>
    <property type="match status" value="1"/>
</dbReference>
<feature type="binding site" evidence="3">
    <location>
        <position position="9"/>
    </location>
    <ligand>
        <name>phosphate</name>
        <dbReference type="ChEBI" id="CHEBI:43474"/>
    </ligand>
</feature>
<feature type="site" description="Important for substrate specificity" evidence="3">
    <location>
        <position position="156"/>
    </location>
</feature>
<dbReference type="RefSeq" id="WP_163252049.1">
    <property type="nucleotide sequence ID" value="NZ_JAAIUV010000018.1"/>
</dbReference>
<comment type="pathway">
    <text evidence="3">Purine metabolism; purine nucleoside salvage.</text>
</comment>
<dbReference type="SUPFAM" id="SSF53167">
    <property type="entry name" value="Purine and uridine phosphorylases"/>
    <property type="match status" value="1"/>
</dbReference>
<dbReference type="EC" id="2.4.2.1" evidence="3"/>
<evidence type="ECO:0000256" key="3">
    <source>
        <dbReference type="HAMAP-Rule" id="MF_01963"/>
    </source>
</evidence>
<keyword evidence="6" id="KW-1185">Reference proteome</keyword>
<comment type="caution">
    <text evidence="5">The sequence shown here is derived from an EMBL/GenBank/DDBJ whole genome shotgun (WGS) entry which is preliminary data.</text>
</comment>
<comment type="catalytic activity">
    <reaction evidence="3">
        <text>a purine D-ribonucleoside + phosphate = a purine nucleobase + alpha-D-ribose 1-phosphate</text>
        <dbReference type="Rhea" id="RHEA:19805"/>
        <dbReference type="ChEBI" id="CHEBI:26386"/>
        <dbReference type="ChEBI" id="CHEBI:43474"/>
        <dbReference type="ChEBI" id="CHEBI:57720"/>
        <dbReference type="ChEBI" id="CHEBI:142355"/>
        <dbReference type="EC" id="2.4.2.1"/>
    </reaction>
</comment>
<dbReference type="InterPro" id="IPR000845">
    <property type="entry name" value="Nucleoside_phosphorylase_d"/>
</dbReference>
<feature type="site" description="Important for substrate specificity" evidence="3">
    <location>
        <position position="210"/>
    </location>
</feature>
<feature type="binding site" evidence="3">
    <location>
        <position position="174"/>
    </location>
    <ligand>
        <name>substrate</name>
    </ligand>
</feature>
<dbReference type="AlphaFoldDB" id="A0A6B3TV38"/>
<dbReference type="GO" id="GO:0017061">
    <property type="term" value="F:S-methyl-5-thioadenosine phosphorylase activity"/>
    <property type="evidence" value="ECO:0007669"/>
    <property type="project" value="InterPro"/>
</dbReference>
<proteinExistence type="inferred from homology"/>
<evidence type="ECO:0000313" key="5">
    <source>
        <dbReference type="EMBL" id="NEX79507.1"/>
    </source>
</evidence>
<accession>A0A6B3TV38</accession>
<reference evidence="5" key="1">
    <citation type="submission" date="2020-02" db="EMBL/GenBank/DDBJ databases">
        <title>Bacillus sedimentmangrovi sp. nov., isolated from sediment of the mangrove ecosystem.</title>
        <authorList>
            <person name="Liu G."/>
        </authorList>
    </citation>
    <scope>NUCLEOTIDE SEQUENCE [LARGE SCALE GENOMIC DNA]</scope>
    <source>
        <strain evidence="5">SgZ-7</strain>
    </source>
</reference>
<dbReference type="InterPro" id="IPR035994">
    <property type="entry name" value="Nucleoside_phosphorylase_sf"/>
</dbReference>